<dbReference type="GO" id="GO:0006139">
    <property type="term" value="P:nucleobase-containing compound metabolic process"/>
    <property type="evidence" value="ECO:0007669"/>
    <property type="project" value="InterPro"/>
</dbReference>
<name>A0A516X3K1_9ACTN</name>
<dbReference type="AlphaFoldDB" id="A0A516X3K1"/>
<dbReference type="Pfam" id="PF01612">
    <property type="entry name" value="DNA_pol_A_exo1"/>
    <property type="match status" value="1"/>
</dbReference>
<dbReference type="OrthoDB" id="144122at2"/>
<dbReference type="InterPro" id="IPR044876">
    <property type="entry name" value="HRDC_dom_sf"/>
</dbReference>
<dbReference type="Gene3D" id="1.10.150.80">
    <property type="entry name" value="HRDC domain"/>
    <property type="match status" value="2"/>
</dbReference>
<dbReference type="InterPro" id="IPR036397">
    <property type="entry name" value="RNaseH_sf"/>
</dbReference>
<feature type="region of interest" description="Disordered" evidence="1">
    <location>
        <begin position="1"/>
        <end position="32"/>
    </location>
</feature>
<dbReference type="SMART" id="SM00341">
    <property type="entry name" value="HRDC"/>
    <property type="match status" value="1"/>
</dbReference>
<gene>
    <name evidence="3" type="ORF">FO059_09975</name>
</gene>
<dbReference type="SUPFAM" id="SSF53098">
    <property type="entry name" value="Ribonuclease H-like"/>
    <property type="match status" value="1"/>
</dbReference>
<dbReference type="SMART" id="SM00474">
    <property type="entry name" value="35EXOc"/>
    <property type="match status" value="1"/>
</dbReference>
<dbReference type="InterPro" id="IPR041605">
    <property type="entry name" value="Exo_C"/>
</dbReference>
<dbReference type="Proteomes" id="UP000317344">
    <property type="component" value="Chromosome"/>
</dbReference>
<dbReference type="InterPro" id="IPR010997">
    <property type="entry name" value="HRDC-like_sf"/>
</dbReference>
<accession>A0A516X3K1</accession>
<dbReference type="InterPro" id="IPR012337">
    <property type="entry name" value="RNaseH-like_sf"/>
</dbReference>
<feature type="domain" description="HRDC" evidence="2">
    <location>
        <begin position="237"/>
        <end position="317"/>
    </location>
</feature>
<dbReference type="InterPro" id="IPR002121">
    <property type="entry name" value="HRDC_dom"/>
</dbReference>
<dbReference type="InterPro" id="IPR002562">
    <property type="entry name" value="3'-5'_exonuclease_dom"/>
</dbReference>
<evidence type="ECO:0000313" key="4">
    <source>
        <dbReference type="Proteomes" id="UP000317344"/>
    </source>
</evidence>
<dbReference type="PANTHER" id="PTHR47649:SF1">
    <property type="entry name" value="RIBONUCLEASE D"/>
    <property type="match status" value="1"/>
</dbReference>
<dbReference type="KEGG" id="toy:FO059_09975"/>
<dbReference type="EMBL" id="CP041765">
    <property type="protein sequence ID" value="QDQ97593.1"/>
    <property type="molecule type" value="Genomic_DNA"/>
</dbReference>
<dbReference type="CDD" id="cd06142">
    <property type="entry name" value="RNaseD_exo"/>
    <property type="match status" value="1"/>
</dbReference>
<proteinExistence type="predicted"/>
<keyword evidence="4" id="KW-1185">Reference proteome</keyword>
<dbReference type="Pfam" id="PF18305">
    <property type="entry name" value="DNA_pol_A_exoN"/>
    <property type="match status" value="1"/>
</dbReference>
<dbReference type="RefSeq" id="WP_143908432.1">
    <property type="nucleotide sequence ID" value="NZ_CP041765.1"/>
</dbReference>
<evidence type="ECO:0000256" key="1">
    <source>
        <dbReference type="SAM" id="MobiDB-lite"/>
    </source>
</evidence>
<evidence type="ECO:0000259" key="2">
    <source>
        <dbReference type="PROSITE" id="PS50967"/>
    </source>
</evidence>
<feature type="region of interest" description="Disordered" evidence="1">
    <location>
        <begin position="208"/>
        <end position="230"/>
    </location>
</feature>
<dbReference type="InterPro" id="IPR051086">
    <property type="entry name" value="RNase_D-like"/>
</dbReference>
<reference evidence="3 4" key="2">
    <citation type="submission" date="2019-07" db="EMBL/GenBank/DDBJ databases">
        <authorList>
            <person name="Huang Y."/>
        </authorList>
    </citation>
    <scope>NUCLEOTIDE SEQUENCE [LARGE SCALE GENOMIC DNA]</scope>
    <source>
        <strain evidence="3 4">HY188</strain>
    </source>
</reference>
<dbReference type="GO" id="GO:0000166">
    <property type="term" value="F:nucleotide binding"/>
    <property type="evidence" value="ECO:0007669"/>
    <property type="project" value="InterPro"/>
</dbReference>
<dbReference type="GO" id="GO:0008408">
    <property type="term" value="F:3'-5' exonuclease activity"/>
    <property type="evidence" value="ECO:0007669"/>
    <property type="project" value="InterPro"/>
</dbReference>
<reference evidence="3 4" key="1">
    <citation type="submission" date="2019-07" db="EMBL/GenBank/DDBJ databases">
        <title>Tomitella cavernea sp. nov., an actinomycete isolated from soil.</title>
        <authorList>
            <person name="Cheng J."/>
        </authorList>
    </citation>
    <scope>NUCLEOTIDE SEQUENCE [LARGE SCALE GENOMIC DNA]</scope>
    <source>
        <strain evidence="3 4">HY188</strain>
    </source>
</reference>
<dbReference type="SUPFAM" id="SSF47819">
    <property type="entry name" value="HRDC-like"/>
    <property type="match status" value="1"/>
</dbReference>
<evidence type="ECO:0000313" key="3">
    <source>
        <dbReference type="EMBL" id="QDQ97593.1"/>
    </source>
</evidence>
<protein>
    <submittedName>
        <fullName evidence="3">Ribonuclease D</fullName>
    </submittedName>
</protein>
<sequence length="430" mass="45462">MPQSSPDGDVHPTEDASVPAATPLTAPREGVPPLATSAADVAEVARRLAGGTGPVAVDTERASGYRYSGRAYLVQLRRAGAGSALIDPTEAGPLDALAQVLNPLEWVLHSADQDLPCLAEIGLHPAALFDTELAGRVLNQGKVNLAAMVEREFGLLLAKQHGAADWSRRPLPADWLNYAALDVELLVEMRDSLSRQLHAQGKAEWARQEFEHVRTAPPPAPRPDRWRKTSGLHRVGGRRRLAAVRSLWTARDTLAESLDRAPGRVLPDSAIIEAALADPGTTHELRALAVFGGPRQRKRSALWLDALAEARGLPDSALPPKRPAGGIPPAGRWPAARPEAADRLAAARGAVAAIAEANDLPAENVLEPRVLRELCWGDGTGSAGVGAAADVSPESSEHIDALLHAAGAREWQCALTAEALAAAFRGHARA</sequence>
<dbReference type="Pfam" id="PF00570">
    <property type="entry name" value="HRDC"/>
    <property type="match status" value="1"/>
</dbReference>
<dbReference type="PROSITE" id="PS50967">
    <property type="entry name" value="HRDC"/>
    <property type="match status" value="1"/>
</dbReference>
<organism evidence="3 4">
    <name type="scientific">Tomitella fengzijianii</name>
    <dbReference type="NCBI Taxonomy" id="2597660"/>
    <lineage>
        <taxon>Bacteria</taxon>
        <taxon>Bacillati</taxon>
        <taxon>Actinomycetota</taxon>
        <taxon>Actinomycetes</taxon>
        <taxon>Mycobacteriales</taxon>
        <taxon>Tomitella</taxon>
    </lineage>
</organism>
<dbReference type="PANTHER" id="PTHR47649">
    <property type="entry name" value="RIBONUCLEASE D"/>
    <property type="match status" value="1"/>
</dbReference>
<dbReference type="Gene3D" id="3.30.420.10">
    <property type="entry name" value="Ribonuclease H-like superfamily/Ribonuclease H"/>
    <property type="match status" value="1"/>
</dbReference>
<dbReference type="GO" id="GO:0003676">
    <property type="term" value="F:nucleic acid binding"/>
    <property type="evidence" value="ECO:0007669"/>
    <property type="project" value="InterPro"/>
</dbReference>